<reference evidence="3 4" key="1">
    <citation type="submission" date="2019-06" db="EMBL/GenBank/DDBJ databases">
        <title>Genome sequence of Deinococcus radiopugnans ATCC 19172.</title>
        <authorList>
            <person name="Maclea K.S."/>
            <person name="Maynard C.R."/>
        </authorList>
    </citation>
    <scope>NUCLEOTIDE SEQUENCE [LARGE SCALE GENOMIC DNA]</scope>
    <source>
        <strain evidence="3 4">ATCC 19172</strain>
    </source>
</reference>
<organism evidence="3 4">
    <name type="scientific">Deinococcus radiopugnans ATCC 19172</name>
    <dbReference type="NCBI Taxonomy" id="585398"/>
    <lineage>
        <taxon>Bacteria</taxon>
        <taxon>Thermotogati</taxon>
        <taxon>Deinococcota</taxon>
        <taxon>Deinococci</taxon>
        <taxon>Deinococcales</taxon>
        <taxon>Deinococcaceae</taxon>
        <taxon>Deinococcus</taxon>
    </lineage>
</organism>
<accession>A0A5C4Y8S7</accession>
<comment type="caution">
    <text evidence="3">The sequence shown here is derived from an EMBL/GenBank/DDBJ whole genome shotgun (WGS) entry which is preliminary data.</text>
</comment>
<dbReference type="EMBL" id="JACHEW010000004">
    <property type="protein sequence ID" value="MBB6015951.1"/>
    <property type="molecule type" value="Genomic_DNA"/>
</dbReference>
<evidence type="ECO:0000313" key="2">
    <source>
        <dbReference type="EMBL" id="MBB6015951.1"/>
    </source>
</evidence>
<dbReference type="EMBL" id="VDMO01000003">
    <property type="protein sequence ID" value="TNM72357.1"/>
    <property type="molecule type" value="Genomic_DNA"/>
</dbReference>
<evidence type="ECO:0000313" key="5">
    <source>
        <dbReference type="Proteomes" id="UP000629870"/>
    </source>
</evidence>
<evidence type="ECO:0008006" key="6">
    <source>
        <dbReference type="Google" id="ProtNLM"/>
    </source>
</evidence>
<dbReference type="Proteomes" id="UP000629870">
    <property type="component" value="Unassembled WGS sequence"/>
</dbReference>
<evidence type="ECO:0000256" key="1">
    <source>
        <dbReference type="SAM" id="MobiDB-lite"/>
    </source>
</evidence>
<dbReference type="RefSeq" id="WP_139400829.1">
    <property type="nucleotide sequence ID" value="NZ_JACHEW010000004.1"/>
</dbReference>
<gene>
    <name evidence="3" type="ORF">FHR04_03405</name>
    <name evidence="2" type="ORF">HNQ04_001183</name>
</gene>
<dbReference type="OrthoDB" id="74307at2"/>
<evidence type="ECO:0000313" key="3">
    <source>
        <dbReference type="EMBL" id="TNM72357.1"/>
    </source>
</evidence>
<evidence type="ECO:0000313" key="4">
    <source>
        <dbReference type="Proteomes" id="UP000313988"/>
    </source>
</evidence>
<sequence>MRGWTQFDSLPKDDLLWMLTWLGPLYRDQNAPSQYAMLCHLTTLYPSKRRSPRQVNHGAFPRPDQLSPHRVRTVALSSGDLAALCVGMIFRNGKLVTPRKTLTPAEHFRADFGAQKSLRLTELPVLDQKTALMAGDWATMAASGCVSLPDDQGRTLLTPVLEVIRWSYGASSRLLQAVLSGEIGAVIEQVKASGTLEGRDYFMTVPGEFPETDAPLLARLVLDEQAGQQARQVHLQVIAGKNRQAYHFPRAIFPYARPPEGQPFRAFATQGRWLDPQHYLVHRVLHVGDTPPFGAVYLSPQIEFDAPPPDTDSTQTRHTRTRRGNASKARLHSNQEPHAPRTATRLPALPAMLSDFTAVLRLPPSREQSGARLLPRTPVAGKAFSTGLGSDRSSPLRRAVLAHDQREEETPIFADYFVQLRAAVGQFPPAEFTVKELLVNNPSGQEARFEHWRRDSGQRIGCLVIEVQKDAAFLYLLDKELVHEPYGPLILAHKTGFVQASAAEVNALMNTRVHQRTWPKAFNGWNLTHIRHQYANAETYARGLRKHMDALQPSP</sequence>
<name>A0A5C4Y8S7_9DEIO</name>
<protein>
    <recommendedName>
        <fullName evidence="6">TnsE C-terminal domain-containing protein</fullName>
    </recommendedName>
</protein>
<dbReference type="Proteomes" id="UP000313988">
    <property type="component" value="Unassembled WGS sequence"/>
</dbReference>
<keyword evidence="5" id="KW-1185">Reference proteome</keyword>
<reference evidence="2 5" key="2">
    <citation type="submission" date="2020-08" db="EMBL/GenBank/DDBJ databases">
        <title>Genomic Encyclopedia of Type Strains, Phase IV (KMG-IV): sequencing the most valuable type-strain genomes for metagenomic binning, comparative biology and taxonomic classification.</title>
        <authorList>
            <person name="Goeker M."/>
        </authorList>
    </citation>
    <scope>NUCLEOTIDE SEQUENCE [LARGE SCALE GENOMIC DNA]</scope>
    <source>
        <strain evidence="2 5">DSM 12027</strain>
    </source>
</reference>
<feature type="region of interest" description="Disordered" evidence="1">
    <location>
        <begin position="304"/>
        <end position="341"/>
    </location>
</feature>
<dbReference type="AlphaFoldDB" id="A0A5C4Y8S7"/>
<proteinExistence type="predicted"/>
<feature type="compositionally biased region" description="Basic residues" evidence="1">
    <location>
        <begin position="317"/>
        <end position="331"/>
    </location>
</feature>